<feature type="domain" description="UPF0261" evidence="1">
    <location>
        <begin position="4"/>
        <end position="177"/>
    </location>
</feature>
<dbReference type="PANTHER" id="PTHR31862">
    <property type="entry name" value="UPF0261 DOMAIN PROTEIN (AFU_ORTHOLOGUE AFUA_1G10120)"/>
    <property type="match status" value="1"/>
</dbReference>
<name>A0A540VA13_9CHLR</name>
<evidence type="ECO:0000313" key="4">
    <source>
        <dbReference type="Proteomes" id="UP000317371"/>
    </source>
</evidence>
<accession>A0A540VA13</accession>
<dbReference type="EMBL" id="VIGC01000037">
    <property type="protein sequence ID" value="TQE93571.1"/>
    <property type="molecule type" value="Genomic_DNA"/>
</dbReference>
<dbReference type="OrthoDB" id="9776369at2"/>
<sequence>MAAAILVIGTLDTKGEEFEYLCTQISARGHPYLVMDVGVMGVPKFQPHIAAAEVASAAGHDLQALRERADRGEALAAMAQGARLLATRLFNQGKLAGVVSLGGSGGTSIATAAMQALPVGIPKVMVSTMASGDIRPYVGAKDIAMLYSVVDIAGLNRVARQIFDNAAGAICGMVEQRARQTAHGSLAEKPLIGATMFGVTTPCVTQVRQLLEEKGFEVLVFHATGSGGRAMETLIQDRFFAGIADITTTELADELVGGILSAGPHRLEAAAHTGTPQVVSLGALDMVNFGPLETVPAPFRGRRLYQHNPTVTLMRTTPAECASLGTLIASKLNRSIGPTALLVPLRGISMIDAPGQPFHDPEADEALIQALRTHLDRKKVTLVELDLHINDPAFAQAVVTWLLRLMQPGQGEVTAAGSLQ</sequence>
<evidence type="ECO:0000259" key="1">
    <source>
        <dbReference type="Pfam" id="PF06792"/>
    </source>
</evidence>
<keyword evidence="4" id="KW-1185">Reference proteome</keyword>
<dbReference type="Gene3D" id="3.40.50.12030">
    <property type="entry name" value="Uncharacterised protein family UPF0261, NC domain"/>
    <property type="match status" value="1"/>
</dbReference>
<dbReference type="InterPro" id="IPR051353">
    <property type="entry name" value="Tobamovirus_resist_UPF0261"/>
</dbReference>
<evidence type="ECO:0000259" key="2">
    <source>
        <dbReference type="Pfam" id="PF23189"/>
    </source>
</evidence>
<dbReference type="CDD" id="cd15488">
    <property type="entry name" value="Tm-1-like"/>
    <property type="match status" value="1"/>
</dbReference>
<reference evidence="3 4" key="1">
    <citation type="submission" date="2019-06" db="EMBL/GenBank/DDBJ databases">
        <title>Genome sequence of Litorilinea aerophila BAA-2444.</title>
        <authorList>
            <person name="Maclea K.S."/>
            <person name="Maurais E.G."/>
            <person name="Iannazzi L.C."/>
        </authorList>
    </citation>
    <scope>NUCLEOTIDE SEQUENCE [LARGE SCALE GENOMIC DNA]</scope>
    <source>
        <strain evidence="3 4">ATCC BAA-2444</strain>
    </source>
</reference>
<evidence type="ECO:0000313" key="3">
    <source>
        <dbReference type="EMBL" id="TQE93571.1"/>
    </source>
</evidence>
<dbReference type="PIRSF" id="PIRSF033271">
    <property type="entry name" value="UCP033271"/>
    <property type="match status" value="1"/>
</dbReference>
<dbReference type="InterPro" id="IPR044122">
    <property type="entry name" value="UPF0261_N"/>
</dbReference>
<dbReference type="RefSeq" id="WP_141612079.1">
    <property type="nucleotide sequence ID" value="NZ_VIGC02000037.1"/>
</dbReference>
<organism evidence="3 4">
    <name type="scientific">Litorilinea aerophila</name>
    <dbReference type="NCBI Taxonomy" id="1204385"/>
    <lineage>
        <taxon>Bacteria</taxon>
        <taxon>Bacillati</taxon>
        <taxon>Chloroflexota</taxon>
        <taxon>Caldilineae</taxon>
        <taxon>Caldilineales</taxon>
        <taxon>Caldilineaceae</taxon>
        <taxon>Litorilinea</taxon>
    </lineage>
</organism>
<dbReference type="AlphaFoldDB" id="A0A540VA13"/>
<dbReference type="InterPro" id="IPR008322">
    <property type="entry name" value="UPF0261"/>
</dbReference>
<dbReference type="PANTHER" id="PTHR31862:SF1">
    <property type="entry name" value="UPF0261 DOMAIN PROTEIN (AFU_ORTHOLOGUE AFUA_1G10120)"/>
    <property type="match status" value="1"/>
</dbReference>
<proteinExistence type="predicted"/>
<comment type="caution">
    <text evidence="3">The sequence shown here is derived from an EMBL/GenBank/DDBJ whole genome shotgun (WGS) entry which is preliminary data.</text>
</comment>
<dbReference type="Gene3D" id="3.40.50.12020">
    <property type="entry name" value="Uncharacterised protein family UPF0261, NN domain"/>
    <property type="match status" value="1"/>
</dbReference>
<dbReference type="InParanoid" id="A0A540VA13"/>
<dbReference type="NCBIfam" id="NF002674">
    <property type="entry name" value="PRK02399.1-2"/>
    <property type="match status" value="1"/>
</dbReference>
<dbReference type="Proteomes" id="UP000317371">
    <property type="component" value="Unassembled WGS sequence"/>
</dbReference>
<dbReference type="InterPro" id="IPR056778">
    <property type="entry name" value="UPF0261_C"/>
</dbReference>
<dbReference type="Pfam" id="PF06792">
    <property type="entry name" value="UPF0261"/>
    <property type="match status" value="1"/>
</dbReference>
<gene>
    <name evidence="3" type="ORF">FKZ61_20725</name>
</gene>
<protein>
    <submittedName>
        <fullName evidence="3">UPF0261 family protein</fullName>
    </submittedName>
</protein>
<feature type="domain" description="UPF0261" evidence="2">
    <location>
        <begin position="189"/>
        <end position="406"/>
    </location>
</feature>
<dbReference type="Pfam" id="PF23189">
    <property type="entry name" value="UPF0261_C"/>
    <property type="match status" value="1"/>
</dbReference>